<dbReference type="CDD" id="cd02859">
    <property type="entry name" value="E_set_AMPKbeta_like_N"/>
    <property type="match status" value="1"/>
</dbReference>
<keyword evidence="4" id="KW-1185">Reference proteome</keyword>
<reference evidence="3 4" key="1">
    <citation type="submission" date="2018-04" db="EMBL/GenBank/DDBJ databases">
        <authorList>
            <person name="Vogel A."/>
        </authorList>
    </citation>
    <scope>NUCLEOTIDE SEQUENCE [LARGE SCALE GENOMIC DNA]</scope>
</reference>
<evidence type="ECO:0000259" key="2">
    <source>
        <dbReference type="Pfam" id="PF16561"/>
    </source>
</evidence>
<evidence type="ECO:0000313" key="4">
    <source>
        <dbReference type="Proteomes" id="UP000595140"/>
    </source>
</evidence>
<dbReference type="Proteomes" id="UP000595140">
    <property type="component" value="Unassembled WGS sequence"/>
</dbReference>
<protein>
    <recommendedName>
        <fullName evidence="2">AMP-activated protein kinase glycogen-binding domain-containing protein</fullName>
    </recommendedName>
</protein>
<dbReference type="InterPro" id="IPR014756">
    <property type="entry name" value="Ig_E-set"/>
</dbReference>
<dbReference type="SUPFAM" id="SSF81296">
    <property type="entry name" value="E set domains"/>
    <property type="match status" value="1"/>
</dbReference>
<feature type="coiled-coil region" evidence="1">
    <location>
        <begin position="258"/>
        <end position="317"/>
    </location>
</feature>
<dbReference type="Gene3D" id="2.60.40.10">
    <property type="entry name" value="Immunoglobulins"/>
    <property type="match status" value="1"/>
</dbReference>
<gene>
    <name evidence="3" type="ORF">CCAM_LOCUS16802</name>
</gene>
<dbReference type="InterPro" id="IPR032640">
    <property type="entry name" value="AMPK1_CBM"/>
</dbReference>
<dbReference type="OrthoDB" id="531008at2759"/>
<keyword evidence="1" id="KW-0175">Coiled coil</keyword>
<evidence type="ECO:0000256" key="1">
    <source>
        <dbReference type="SAM" id="Coils"/>
    </source>
</evidence>
<dbReference type="GO" id="GO:0009507">
    <property type="term" value="C:chloroplast"/>
    <property type="evidence" value="ECO:0007669"/>
    <property type="project" value="UniProtKB-ARBA"/>
</dbReference>
<dbReference type="EMBL" id="OOIL02001415">
    <property type="protein sequence ID" value="VFQ75026.1"/>
    <property type="molecule type" value="Genomic_DNA"/>
</dbReference>
<name>A0A484LFX4_9ASTE</name>
<dbReference type="PANTHER" id="PTHR47434:SF2">
    <property type="entry name" value="PROTEIN PTST HOMOLOG 3, CHLOROPLASTIC"/>
    <property type="match status" value="1"/>
</dbReference>
<dbReference type="AlphaFoldDB" id="A0A484LFX4"/>
<accession>A0A484LFX4</accession>
<dbReference type="InterPro" id="IPR013783">
    <property type="entry name" value="Ig-like_fold"/>
</dbReference>
<sequence length="407" mass="46487">MAATLCQIPTFHIKLSFSPLPYRRTANHFHLPSIPRFQKSVFASIKKPRGSRQARRSADLCNDIRDFLSVAGLPHDHIPTTNELRQHGREDLANVVRRRGYKYIRELLGSLKKSFDGQDEKMKNSSDDVDGGVNSVIDDVEFKETYFVEDSSYPSLQEKASRFIQNGELDSIDDNDFEFLNQSSTTRKEHKEHGLHHGLNGVVVSNRKILSSLQQVDHAVQEISVQKDAYPPVENKGVNVKIQNVENQAEISHLKFMLHQKELELMRLKQKIEAEKNALSDMQIKAQTEMRKAHKLVSEKDAELNAAEESLSGLKEVEIQFRGDGACVEVAGSFNGWHHRIKMDPQSASSLIGSTGLRIFHLWRTILWLYPGIYEIKFVVDGHWRTDPERELVTRGAIENNVLRVER</sequence>
<feature type="domain" description="AMP-activated protein kinase glycogen-binding" evidence="2">
    <location>
        <begin position="317"/>
        <end position="406"/>
    </location>
</feature>
<evidence type="ECO:0000313" key="3">
    <source>
        <dbReference type="EMBL" id="VFQ75026.1"/>
    </source>
</evidence>
<dbReference type="PANTHER" id="PTHR47434">
    <property type="entry name" value="PROTEIN PTST HOMOLOG 3, CHLOROPLASTIC"/>
    <property type="match status" value="1"/>
</dbReference>
<proteinExistence type="predicted"/>
<dbReference type="Pfam" id="PF16561">
    <property type="entry name" value="AMPK1_CBM"/>
    <property type="match status" value="1"/>
</dbReference>
<organism evidence="3 4">
    <name type="scientific">Cuscuta campestris</name>
    <dbReference type="NCBI Taxonomy" id="132261"/>
    <lineage>
        <taxon>Eukaryota</taxon>
        <taxon>Viridiplantae</taxon>
        <taxon>Streptophyta</taxon>
        <taxon>Embryophyta</taxon>
        <taxon>Tracheophyta</taxon>
        <taxon>Spermatophyta</taxon>
        <taxon>Magnoliopsida</taxon>
        <taxon>eudicotyledons</taxon>
        <taxon>Gunneridae</taxon>
        <taxon>Pentapetalae</taxon>
        <taxon>asterids</taxon>
        <taxon>lamiids</taxon>
        <taxon>Solanales</taxon>
        <taxon>Convolvulaceae</taxon>
        <taxon>Cuscuteae</taxon>
        <taxon>Cuscuta</taxon>
        <taxon>Cuscuta subgen. Grammica</taxon>
        <taxon>Cuscuta sect. Cleistogrammica</taxon>
    </lineage>
</organism>